<evidence type="ECO:0000259" key="2">
    <source>
        <dbReference type="Pfam" id="PF21243"/>
    </source>
</evidence>
<keyword evidence="4" id="KW-1185">Reference proteome</keyword>
<evidence type="ECO:0000313" key="3">
    <source>
        <dbReference type="EMBL" id="KAJ7392799.1"/>
    </source>
</evidence>
<dbReference type="PANTHER" id="PTHR16777:SF2">
    <property type="entry name" value="PROTEIN ECT2"/>
    <property type="match status" value="1"/>
</dbReference>
<proteinExistence type="predicted"/>
<feature type="compositionally biased region" description="Low complexity" evidence="1">
    <location>
        <begin position="18"/>
        <end position="28"/>
    </location>
</feature>
<gene>
    <name evidence="3" type="primary">ECT2_3</name>
    <name evidence="3" type="ORF">OS493_010458</name>
</gene>
<evidence type="ECO:0000256" key="1">
    <source>
        <dbReference type="SAM" id="MobiDB-lite"/>
    </source>
</evidence>
<name>A0A9X0A759_9CNID</name>
<organism evidence="3 4">
    <name type="scientific">Desmophyllum pertusum</name>
    <dbReference type="NCBI Taxonomy" id="174260"/>
    <lineage>
        <taxon>Eukaryota</taxon>
        <taxon>Metazoa</taxon>
        <taxon>Cnidaria</taxon>
        <taxon>Anthozoa</taxon>
        <taxon>Hexacorallia</taxon>
        <taxon>Scleractinia</taxon>
        <taxon>Caryophylliina</taxon>
        <taxon>Caryophylliidae</taxon>
        <taxon>Desmophyllum</taxon>
    </lineage>
</organism>
<dbReference type="GO" id="GO:0005096">
    <property type="term" value="F:GTPase activator activity"/>
    <property type="evidence" value="ECO:0007669"/>
    <property type="project" value="InterPro"/>
</dbReference>
<comment type="caution">
    <text evidence="3">The sequence shown here is derived from an EMBL/GenBank/DDBJ whole genome shotgun (WGS) entry which is preliminary data.</text>
</comment>
<dbReference type="GO" id="GO:0000281">
    <property type="term" value="P:mitotic cytokinesis"/>
    <property type="evidence" value="ECO:0007669"/>
    <property type="project" value="TreeGrafter"/>
</dbReference>
<dbReference type="GO" id="GO:2000431">
    <property type="term" value="P:regulation of cytokinesis, actomyosin contractile ring assembly"/>
    <property type="evidence" value="ECO:0007669"/>
    <property type="project" value="InterPro"/>
</dbReference>
<dbReference type="InterPro" id="IPR049396">
    <property type="entry name" value="ECT2_BRCT0"/>
</dbReference>
<dbReference type="Pfam" id="PF21243">
    <property type="entry name" value="ECT2_BRCT0"/>
    <property type="match status" value="1"/>
</dbReference>
<sequence length="103" mass="11422">MEADNSGNLDASDQQNISSREGSNSSTSTMETRLCLVGTENGENKELMQAIEALKVPVTISDNVKEALQAVTDNIEQVFVCEPFEGEDFELLRKEEQRIIGRQ</sequence>
<dbReference type="GO" id="GO:0005085">
    <property type="term" value="F:guanyl-nucleotide exchange factor activity"/>
    <property type="evidence" value="ECO:0007669"/>
    <property type="project" value="InterPro"/>
</dbReference>
<dbReference type="EMBL" id="MU825400">
    <property type="protein sequence ID" value="KAJ7392799.1"/>
    <property type="molecule type" value="Genomic_DNA"/>
</dbReference>
<dbReference type="InterPro" id="IPR036420">
    <property type="entry name" value="BRCT_dom_sf"/>
</dbReference>
<reference evidence="3" key="1">
    <citation type="submission" date="2023-01" db="EMBL/GenBank/DDBJ databases">
        <title>Genome assembly of the deep-sea coral Lophelia pertusa.</title>
        <authorList>
            <person name="Herrera S."/>
            <person name="Cordes E."/>
        </authorList>
    </citation>
    <scope>NUCLEOTIDE SEQUENCE</scope>
    <source>
        <strain evidence="3">USNM1676648</strain>
        <tissue evidence="3">Polyp</tissue>
    </source>
</reference>
<dbReference type="AlphaFoldDB" id="A0A9X0A759"/>
<feature type="domain" description="ECT2 BRCT0" evidence="2">
    <location>
        <begin position="46"/>
        <end position="101"/>
    </location>
</feature>
<dbReference type="Proteomes" id="UP001163046">
    <property type="component" value="Unassembled WGS sequence"/>
</dbReference>
<feature type="region of interest" description="Disordered" evidence="1">
    <location>
        <begin position="1"/>
        <end position="32"/>
    </location>
</feature>
<dbReference type="GO" id="GO:0005634">
    <property type="term" value="C:nucleus"/>
    <property type="evidence" value="ECO:0007669"/>
    <property type="project" value="InterPro"/>
</dbReference>
<evidence type="ECO:0000313" key="4">
    <source>
        <dbReference type="Proteomes" id="UP001163046"/>
    </source>
</evidence>
<feature type="compositionally biased region" description="Polar residues" evidence="1">
    <location>
        <begin position="1"/>
        <end position="17"/>
    </location>
</feature>
<dbReference type="Gene3D" id="3.40.50.10190">
    <property type="entry name" value="BRCT domain"/>
    <property type="match status" value="1"/>
</dbReference>
<dbReference type="GO" id="GO:0005938">
    <property type="term" value="C:cell cortex"/>
    <property type="evidence" value="ECO:0007669"/>
    <property type="project" value="TreeGrafter"/>
</dbReference>
<dbReference type="GO" id="GO:0007399">
    <property type="term" value="P:nervous system development"/>
    <property type="evidence" value="ECO:0007669"/>
    <property type="project" value="TreeGrafter"/>
</dbReference>
<dbReference type="InterPro" id="IPR026817">
    <property type="entry name" value="Ect2"/>
</dbReference>
<dbReference type="PANTHER" id="PTHR16777">
    <property type="entry name" value="PROTEIN ECT2"/>
    <property type="match status" value="1"/>
</dbReference>
<accession>A0A9X0A759</accession>
<protein>
    <submittedName>
        <fullName evidence="3">Protein T2</fullName>
    </submittedName>
</protein>